<sequence>MSVKIRLKRIGKKRQASFRVVVSDSSNAPTGSFLEELGTYDPRQQPSQVEIDEDKALEWLENGAKPSNTVRSLLKDTGVWAEFIGEEN</sequence>
<name>A0A1G9PI83_9FIRM</name>
<dbReference type="EMBL" id="FNGO01000013">
    <property type="protein sequence ID" value="SDL98253.1"/>
    <property type="molecule type" value="Genomic_DNA"/>
</dbReference>
<evidence type="ECO:0000313" key="4">
    <source>
        <dbReference type="EMBL" id="SDL98253.1"/>
    </source>
</evidence>
<dbReference type="Proteomes" id="UP000199476">
    <property type="component" value="Unassembled WGS sequence"/>
</dbReference>
<reference evidence="4 5" key="1">
    <citation type="submission" date="2016-10" db="EMBL/GenBank/DDBJ databases">
        <authorList>
            <person name="de Groot N.N."/>
        </authorList>
    </citation>
    <scope>NUCLEOTIDE SEQUENCE [LARGE SCALE GENOMIC DNA]</scope>
    <source>
        <strain evidence="4 5">SLAS-1</strain>
    </source>
</reference>
<dbReference type="GO" id="GO:0006412">
    <property type="term" value="P:translation"/>
    <property type="evidence" value="ECO:0007669"/>
    <property type="project" value="UniProtKB-UniRule"/>
</dbReference>
<dbReference type="AlphaFoldDB" id="A0A1G9PI83"/>
<keyword evidence="2 3" id="KW-0687">Ribonucleoprotein</keyword>
<organism evidence="4 5">
    <name type="scientific">Halarsenatibacter silvermanii</name>
    <dbReference type="NCBI Taxonomy" id="321763"/>
    <lineage>
        <taxon>Bacteria</taxon>
        <taxon>Bacillati</taxon>
        <taxon>Bacillota</taxon>
        <taxon>Clostridia</taxon>
        <taxon>Halanaerobiales</taxon>
        <taxon>Halarsenatibacteraceae</taxon>
        <taxon>Halarsenatibacter</taxon>
    </lineage>
</organism>
<comment type="similarity">
    <text evidence="3">Belongs to the bacterial ribosomal protein bS16 family.</text>
</comment>
<evidence type="ECO:0000256" key="3">
    <source>
        <dbReference type="HAMAP-Rule" id="MF_00385"/>
    </source>
</evidence>
<dbReference type="HAMAP" id="MF_00385">
    <property type="entry name" value="Ribosomal_bS16"/>
    <property type="match status" value="1"/>
</dbReference>
<dbReference type="GO" id="GO:0005737">
    <property type="term" value="C:cytoplasm"/>
    <property type="evidence" value="ECO:0007669"/>
    <property type="project" value="UniProtKB-ARBA"/>
</dbReference>
<dbReference type="PANTHER" id="PTHR12919:SF20">
    <property type="entry name" value="SMALL RIBOSOMAL SUBUNIT PROTEIN BS16M"/>
    <property type="match status" value="1"/>
</dbReference>
<dbReference type="NCBIfam" id="TIGR00002">
    <property type="entry name" value="S16"/>
    <property type="match status" value="1"/>
</dbReference>
<dbReference type="Gene3D" id="3.30.1320.10">
    <property type="match status" value="1"/>
</dbReference>
<accession>A0A1G9PI83</accession>
<gene>
    <name evidence="3" type="primary">rpsP</name>
    <name evidence="4" type="ORF">SAMN04488692_11322</name>
</gene>
<dbReference type="OrthoDB" id="9807878at2"/>
<dbReference type="GO" id="GO:0003735">
    <property type="term" value="F:structural constituent of ribosome"/>
    <property type="evidence" value="ECO:0007669"/>
    <property type="project" value="InterPro"/>
</dbReference>
<dbReference type="Pfam" id="PF00886">
    <property type="entry name" value="Ribosomal_S16"/>
    <property type="match status" value="1"/>
</dbReference>
<dbReference type="InterPro" id="IPR000307">
    <property type="entry name" value="Ribosomal_bS16"/>
</dbReference>
<dbReference type="PANTHER" id="PTHR12919">
    <property type="entry name" value="30S RIBOSOMAL PROTEIN S16"/>
    <property type="match status" value="1"/>
</dbReference>
<dbReference type="InterPro" id="IPR023803">
    <property type="entry name" value="Ribosomal_bS16_dom_sf"/>
</dbReference>
<dbReference type="InterPro" id="IPR020592">
    <property type="entry name" value="Ribosomal_bS16_CS"/>
</dbReference>
<dbReference type="SUPFAM" id="SSF54565">
    <property type="entry name" value="Ribosomal protein S16"/>
    <property type="match status" value="1"/>
</dbReference>
<evidence type="ECO:0000256" key="1">
    <source>
        <dbReference type="ARBA" id="ARBA00022980"/>
    </source>
</evidence>
<dbReference type="GO" id="GO:0015935">
    <property type="term" value="C:small ribosomal subunit"/>
    <property type="evidence" value="ECO:0007669"/>
    <property type="project" value="TreeGrafter"/>
</dbReference>
<dbReference type="RefSeq" id="WP_089760490.1">
    <property type="nucleotide sequence ID" value="NZ_FNGO01000013.1"/>
</dbReference>
<evidence type="ECO:0000313" key="5">
    <source>
        <dbReference type="Proteomes" id="UP000199476"/>
    </source>
</evidence>
<dbReference type="STRING" id="321763.SAMN04488692_11322"/>
<protein>
    <recommendedName>
        <fullName evidence="3">Small ribosomal subunit protein bS16</fullName>
    </recommendedName>
</protein>
<proteinExistence type="inferred from homology"/>
<dbReference type="PROSITE" id="PS00732">
    <property type="entry name" value="RIBOSOMAL_S16"/>
    <property type="match status" value="1"/>
</dbReference>
<evidence type="ECO:0000256" key="2">
    <source>
        <dbReference type="ARBA" id="ARBA00023274"/>
    </source>
</evidence>
<keyword evidence="5" id="KW-1185">Reference proteome</keyword>
<keyword evidence="1 3" id="KW-0689">Ribosomal protein</keyword>